<dbReference type="PANTHER" id="PTHR14239">
    <property type="entry name" value="DUDULIN-RELATED"/>
    <property type="match status" value="1"/>
</dbReference>
<dbReference type="InterPro" id="IPR036291">
    <property type="entry name" value="NAD(P)-bd_dom_sf"/>
</dbReference>
<dbReference type="Pfam" id="PF03807">
    <property type="entry name" value="F420_oxidored"/>
    <property type="match status" value="1"/>
</dbReference>
<evidence type="ECO:0000313" key="3">
    <source>
        <dbReference type="EMBL" id="MBB6037989.1"/>
    </source>
</evidence>
<dbReference type="EMBL" id="JACHGT010000014">
    <property type="protein sequence ID" value="MBB6037989.1"/>
    <property type="molecule type" value="Genomic_DNA"/>
</dbReference>
<gene>
    <name evidence="3" type="ORF">HNR73_005869</name>
</gene>
<keyword evidence="4" id="KW-1185">Reference proteome</keyword>
<evidence type="ECO:0000256" key="1">
    <source>
        <dbReference type="ARBA" id="ARBA00023002"/>
    </source>
</evidence>
<comment type="caution">
    <text evidence="3">The sequence shown here is derived from an EMBL/GenBank/DDBJ whole genome shotgun (WGS) entry which is preliminary data.</text>
</comment>
<reference evidence="3 4" key="1">
    <citation type="submission" date="2020-08" db="EMBL/GenBank/DDBJ databases">
        <title>Genomic Encyclopedia of Type Strains, Phase IV (KMG-IV): sequencing the most valuable type-strain genomes for metagenomic binning, comparative biology and taxonomic classification.</title>
        <authorList>
            <person name="Goeker M."/>
        </authorList>
    </citation>
    <scope>NUCLEOTIDE SEQUENCE [LARGE SCALE GENOMIC DNA]</scope>
    <source>
        <strain evidence="3 4">YIM 65646</strain>
    </source>
</reference>
<protein>
    <recommendedName>
        <fullName evidence="2">Pyrroline-5-carboxylate reductase catalytic N-terminal domain-containing protein</fullName>
    </recommendedName>
</protein>
<dbReference type="Proteomes" id="UP000548476">
    <property type="component" value="Unassembled WGS sequence"/>
</dbReference>
<dbReference type="RefSeq" id="WP_184790789.1">
    <property type="nucleotide sequence ID" value="NZ_BONT01000066.1"/>
</dbReference>
<evidence type="ECO:0000259" key="2">
    <source>
        <dbReference type="Pfam" id="PF03807"/>
    </source>
</evidence>
<dbReference type="InterPro" id="IPR051267">
    <property type="entry name" value="STEAP_metalloreductase"/>
</dbReference>
<evidence type="ECO:0000313" key="4">
    <source>
        <dbReference type="Proteomes" id="UP000548476"/>
    </source>
</evidence>
<feature type="domain" description="Pyrroline-5-carboxylate reductase catalytic N-terminal" evidence="2">
    <location>
        <begin position="5"/>
        <end position="93"/>
    </location>
</feature>
<name>A0A841FZX5_9ACTN</name>
<dbReference type="GO" id="GO:0016491">
    <property type="term" value="F:oxidoreductase activity"/>
    <property type="evidence" value="ECO:0007669"/>
    <property type="project" value="UniProtKB-KW"/>
</dbReference>
<accession>A0A841FZX5</accession>
<dbReference type="SUPFAM" id="SSF51735">
    <property type="entry name" value="NAD(P)-binding Rossmann-fold domains"/>
    <property type="match status" value="1"/>
</dbReference>
<proteinExistence type="predicted"/>
<dbReference type="InterPro" id="IPR028939">
    <property type="entry name" value="P5C_Rdtase_cat_N"/>
</dbReference>
<dbReference type="AlphaFoldDB" id="A0A841FZX5"/>
<sequence length="249" mass="25775">MPHTLGLLGGGMIAASIARLAVDAGLDVVVSNTRGPATLADLVAGLGGRTRAATPEEAALAGDLVVAAVPPSAHGRLPAVALAGKTVLDTANYYPERDGRVPELEEGTTSSARLQSILPGARVVKAFNNITPHQIRTLARAAGAADRSALPVAADDETARAEAVALLDLLGFDAVDAGTLRDSWRCEPGTPVYIRPYLGGVPAMNIEDFLRWTEETPGVVVPAERVTALLAEAVRLRAGEAELPKENAV</sequence>
<keyword evidence="1" id="KW-0560">Oxidoreductase</keyword>
<organism evidence="3 4">
    <name type="scientific">Phytomonospora endophytica</name>
    <dbReference type="NCBI Taxonomy" id="714109"/>
    <lineage>
        <taxon>Bacteria</taxon>
        <taxon>Bacillati</taxon>
        <taxon>Actinomycetota</taxon>
        <taxon>Actinomycetes</taxon>
        <taxon>Micromonosporales</taxon>
        <taxon>Micromonosporaceae</taxon>
        <taxon>Phytomonospora</taxon>
    </lineage>
</organism>
<dbReference type="Gene3D" id="3.40.50.720">
    <property type="entry name" value="NAD(P)-binding Rossmann-like Domain"/>
    <property type="match status" value="1"/>
</dbReference>